<protein>
    <recommendedName>
        <fullName evidence="3">Acyltransferase</fullName>
    </recommendedName>
</protein>
<dbReference type="Pfam" id="PF00132">
    <property type="entry name" value="Hexapep"/>
    <property type="match status" value="1"/>
</dbReference>
<proteinExistence type="predicted"/>
<dbReference type="SUPFAM" id="SSF51161">
    <property type="entry name" value="Trimeric LpxA-like enzymes"/>
    <property type="match status" value="1"/>
</dbReference>
<accession>K5CPF5</accession>
<dbReference type="Proteomes" id="UP000007995">
    <property type="component" value="Unassembled WGS sequence"/>
</dbReference>
<dbReference type="HOGENOM" id="CLU_051638_6_2_10"/>
<dbReference type="InterPro" id="IPR001451">
    <property type="entry name" value="Hexapep"/>
</dbReference>
<sequence length="160" mass="17694">MIGVWGGSYGLRQGKTRFCVFDDSMVVFNGKTCISKGSNVVVRQGASLNFGDNFFCNANCNILANRGISFGDNVLMGWNITILDNDGHPTYWKGEAQETSQPIHIGEHCWIGSHATILKGVYLATGTIIPYGCTIYKSNNIPNNVFNNKSLKTEMMWKDN</sequence>
<dbReference type="RefSeq" id="WP_007759276.1">
    <property type="nucleotide sequence ID" value="NZ_JH951901.1"/>
</dbReference>
<organism evidence="1 2">
    <name type="scientific">Bacteroides finegoldii CL09T03C10</name>
    <dbReference type="NCBI Taxonomy" id="997888"/>
    <lineage>
        <taxon>Bacteria</taxon>
        <taxon>Pseudomonadati</taxon>
        <taxon>Bacteroidota</taxon>
        <taxon>Bacteroidia</taxon>
        <taxon>Bacteroidales</taxon>
        <taxon>Bacteroidaceae</taxon>
        <taxon>Bacteroides</taxon>
    </lineage>
</organism>
<evidence type="ECO:0000313" key="1">
    <source>
        <dbReference type="EMBL" id="EKJ91691.1"/>
    </source>
</evidence>
<dbReference type="InterPro" id="IPR051159">
    <property type="entry name" value="Hexapeptide_acetyltransf"/>
</dbReference>
<reference evidence="1 2" key="1">
    <citation type="submission" date="2012-02" db="EMBL/GenBank/DDBJ databases">
        <title>The Genome Sequence of Bacteroides finegoldii CL09T03C10.</title>
        <authorList>
            <consortium name="The Broad Institute Genome Sequencing Platform"/>
            <person name="Earl A."/>
            <person name="Ward D."/>
            <person name="Feldgarden M."/>
            <person name="Gevers D."/>
            <person name="Zitomersky N.L."/>
            <person name="Coyne M.J."/>
            <person name="Comstock L.E."/>
            <person name="Young S.K."/>
            <person name="Zeng Q."/>
            <person name="Gargeya S."/>
            <person name="Fitzgerald M."/>
            <person name="Haas B."/>
            <person name="Abouelleil A."/>
            <person name="Alvarado L."/>
            <person name="Arachchi H.M."/>
            <person name="Berlin A."/>
            <person name="Chapman S.B."/>
            <person name="Gearin G."/>
            <person name="Goldberg J."/>
            <person name="Griggs A."/>
            <person name="Gujja S."/>
            <person name="Hansen M."/>
            <person name="Heiman D."/>
            <person name="Howarth C."/>
            <person name="Larimer J."/>
            <person name="Lui A."/>
            <person name="MacDonald P.J.P."/>
            <person name="McCowen C."/>
            <person name="Montmayeur A."/>
            <person name="Murphy C."/>
            <person name="Neiman D."/>
            <person name="Pearson M."/>
            <person name="Priest M."/>
            <person name="Roberts A."/>
            <person name="Saif S."/>
            <person name="Shea T."/>
            <person name="Sisk P."/>
            <person name="Stolte C."/>
            <person name="Sykes S."/>
            <person name="Wortman J."/>
            <person name="Nusbaum C."/>
            <person name="Birren B."/>
        </authorList>
    </citation>
    <scope>NUCLEOTIDE SEQUENCE [LARGE SCALE GENOMIC DNA]</scope>
    <source>
        <strain evidence="1 2">CL09T03C10</strain>
    </source>
</reference>
<dbReference type="Gene3D" id="2.160.10.10">
    <property type="entry name" value="Hexapeptide repeat proteins"/>
    <property type="match status" value="1"/>
</dbReference>
<dbReference type="AlphaFoldDB" id="K5CPF5"/>
<dbReference type="InterPro" id="IPR011004">
    <property type="entry name" value="Trimer_LpxA-like_sf"/>
</dbReference>
<evidence type="ECO:0000313" key="2">
    <source>
        <dbReference type="Proteomes" id="UP000007995"/>
    </source>
</evidence>
<gene>
    <name evidence="1" type="ORF">HMPREF1057_00526</name>
</gene>
<dbReference type="PANTHER" id="PTHR23416">
    <property type="entry name" value="SIALIC ACID SYNTHASE-RELATED"/>
    <property type="match status" value="1"/>
</dbReference>
<name>K5CPF5_9BACE</name>
<dbReference type="CDD" id="cd04647">
    <property type="entry name" value="LbH_MAT_like"/>
    <property type="match status" value="1"/>
</dbReference>
<dbReference type="EMBL" id="AGXW01000002">
    <property type="protein sequence ID" value="EKJ91691.1"/>
    <property type="molecule type" value="Genomic_DNA"/>
</dbReference>
<comment type="caution">
    <text evidence="1">The sequence shown here is derived from an EMBL/GenBank/DDBJ whole genome shotgun (WGS) entry which is preliminary data.</text>
</comment>
<evidence type="ECO:0008006" key="3">
    <source>
        <dbReference type="Google" id="ProtNLM"/>
    </source>
</evidence>
<dbReference type="OrthoDB" id="9812571at2"/>